<evidence type="ECO:0000313" key="7">
    <source>
        <dbReference type="EMBL" id="MFC3928546.1"/>
    </source>
</evidence>
<evidence type="ECO:0000256" key="1">
    <source>
        <dbReference type="ARBA" id="ARBA00009865"/>
    </source>
</evidence>
<dbReference type="Gene3D" id="2.115.10.20">
    <property type="entry name" value="Glycosyl hydrolase domain, family 43"/>
    <property type="match status" value="1"/>
</dbReference>
<name>A0ABV8CWL6_9STRE</name>
<dbReference type="InterPro" id="IPR006710">
    <property type="entry name" value="Glyco_hydro_43"/>
</dbReference>
<dbReference type="EMBL" id="JBHRZV010000050">
    <property type="protein sequence ID" value="MFC3928546.1"/>
    <property type="molecule type" value="Genomic_DNA"/>
</dbReference>
<dbReference type="SUPFAM" id="SSF75005">
    <property type="entry name" value="Arabinanase/levansucrase/invertase"/>
    <property type="match status" value="1"/>
</dbReference>
<organism evidence="7 8">
    <name type="scientific">Streptococcus caprae</name>
    <dbReference type="NCBI Taxonomy" id="1640501"/>
    <lineage>
        <taxon>Bacteria</taxon>
        <taxon>Bacillati</taxon>
        <taxon>Bacillota</taxon>
        <taxon>Bacilli</taxon>
        <taxon>Lactobacillales</taxon>
        <taxon>Streptococcaceae</taxon>
        <taxon>Streptococcus</taxon>
    </lineage>
</organism>
<keyword evidence="8" id="KW-1185">Reference proteome</keyword>
<accession>A0ABV8CWL6</accession>
<evidence type="ECO:0000256" key="6">
    <source>
        <dbReference type="RuleBase" id="RU361187"/>
    </source>
</evidence>
<proteinExistence type="inferred from homology"/>
<evidence type="ECO:0000313" key="8">
    <source>
        <dbReference type="Proteomes" id="UP001595807"/>
    </source>
</evidence>
<dbReference type="CDD" id="cd18620">
    <property type="entry name" value="GH43_XylA-like"/>
    <property type="match status" value="1"/>
</dbReference>
<dbReference type="PANTHER" id="PTHR43772:SF2">
    <property type="entry name" value="PUTATIVE (AFU_ORTHOLOGUE AFUA_2G04480)-RELATED"/>
    <property type="match status" value="1"/>
</dbReference>
<comment type="similarity">
    <text evidence="1 6">Belongs to the glycosyl hydrolase 43 family.</text>
</comment>
<protein>
    <submittedName>
        <fullName evidence="7">Family 43 glycosylhydrolase</fullName>
    </submittedName>
</protein>
<dbReference type="Pfam" id="PF04616">
    <property type="entry name" value="Glyco_hydro_43"/>
    <property type="match status" value="1"/>
</dbReference>
<dbReference type="Proteomes" id="UP001595807">
    <property type="component" value="Unassembled WGS sequence"/>
</dbReference>
<comment type="caution">
    <text evidence="7">The sequence shown here is derived from an EMBL/GenBank/DDBJ whole genome shotgun (WGS) entry which is preliminary data.</text>
</comment>
<evidence type="ECO:0000256" key="3">
    <source>
        <dbReference type="ARBA" id="ARBA00022801"/>
    </source>
</evidence>
<evidence type="ECO:0000256" key="2">
    <source>
        <dbReference type="ARBA" id="ARBA00022651"/>
    </source>
</evidence>
<keyword evidence="2" id="KW-0624">Polysaccharide degradation</keyword>
<evidence type="ECO:0000256" key="5">
    <source>
        <dbReference type="ARBA" id="ARBA00023295"/>
    </source>
</evidence>
<dbReference type="PANTHER" id="PTHR43772">
    <property type="entry name" value="ENDO-1,4-BETA-XYLANASE"/>
    <property type="match status" value="1"/>
</dbReference>
<keyword evidence="3 6" id="KW-0378">Hydrolase</keyword>
<dbReference type="InterPro" id="IPR023296">
    <property type="entry name" value="Glyco_hydro_beta-prop_sf"/>
</dbReference>
<keyword evidence="4" id="KW-0119">Carbohydrate metabolism</keyword>
<gene>
    <name evidence="7" type="ORF">ACFORF_08230</name>
</gene>
<keyword evidence="2" id="KW-0858">Xylan degradation</keyword>
<reference evidence="8" key="1">
    <citation type="journal article" date="2019" name="Int. J. Syst. Evol. Microbiol.">
        <title>The Global Catalogue of Microorganisms (GCM) 10K type strain sequencing project: providing services to taxonomists for standard genome sequencing and annotation.</title>
        <authorList>
            <consortium name="The Broad Institute Genomics Platform"/>
            <consortium name="The Broad Institute Genome Sequencing Center for Infectious Disease"/>
            <person name="Wu L."/>
            <person name="Ma J."/>
        </authorList>
    </citation>
    <scope>NUCLEOTIDE SEQUENCE [LARGE SCALE GENOMIC DNA]</scope>
    <source>
        <strain evidence="8">CCUG 67170</strain>
    </source>
</reference>
<dbReference type="InterPro" id="IPR052176">
    <property type="entry name" value="Glycosyl_Hydrlase_43_Enz"/>
</dbReference>
<evidence type="ECO:0000256" key="4">
    <source>
        <dbReference type="ARBA" id="ARBA00023277"/>
    </source>
</evidence>
<keyword evidence="5 6" id="KW-0326">Glycosidase</keyword>
<sequence length="447" mass="50158">METVSNTRNPILPLSYHVPDVEAHQMPDGKLYLYGSFDNREDVFCSEEYHVVSTADMKEWTIHSVALSGQDVPWFNDPEAPHYPGIDWSKPTPFIQKMLADMDHTDEKAKFEEEANGPKPPLLFAPDAIHKDGSYFLYFCMPDDSEGVAISDSPTGPFTQLSRFPIGGIDPAVFIDEDDQAYYFGGQLFSHGAKLNPDMTSLDLDSQVDGLVTEEEHFFHEGSSIRKIGDTYYFVYASIAYGKPTSLSYATSKHPLGPYTYGGVIINNEGCDPQSWNNHGSIQQFGDQWYVFYHRSSRNSQRYRRLCIEPITINPDGSIDEVKMTSQGLGKPFAPGERIYGYQACELEGQAYIDVDERHGEAVTNVQAGDKIVFRYIEHQDTWKNIEVEATGSATLIVLFNGQRVSTVQVRDGKLLHADLNAPAGLYEVTLSIDRSEDFILHSLLLA</sequence>
<dbReference type="RefSeq" id="WP_380427203.1">
    <property type="nucleotide sequence ID" value="NZ_JBHRZV010000050.1"/>
</dbReference>